<dbReference type="SUPFAM" id="SSF50998">
    <property type="entry name" value="Quinoprotein alcohol dehydrogenase-like"/>
    <property type="match status" value="1"/>
</dbReference>
<comment type="caution">
    <text evidence="3">The sequence shown here is derived from an EMBL/GenBank/DDBJ whole genome shotgun (WGS) entry which is preliminary data.</text>
</comment>
<proteinExistence type="predicted"/>
<dbReference type="Proteomes" id="UP000306628">
    <property type="component" value="Unassembled WGS sequence"/>
</dbReference>
<feature type="repeat" description="WD" evidence="1">
    <location>
        <begin position="1059"/>
        <end position="1095"/>
    </location>
</feature>
<evidence type="ECO:0000313" key="3">
    <source>
        <dbReference type="EMBL" id="TMR18378.1"/>
    </source>
</evidence>
<dbReference type="GO" id="GO:0005524">
    <property type="term" value="F:ATP binding"/>
    <property type="evidence" value="ECO:0007669"/>
    <property type="project" value="InterPro"/>
</dbReference>
<dbReference type="PROSITE" id="PS50011">
    <property type="entry name" value="PROTEIN_KINASE_DOM"/>
    <property type="match status" value="1"/>
</dbReference>
<dbReference type="CDD" id="cd14014">
    <property type="entry name" value="STKc_PknB_like"/>
    <property type="match status" value="1"/>
</dbReference>
<dbReference type="EMBL" id="VCKX01000343">
    <property type="protein sequence ID" value="TMR18378.1"/>
    <property type="molecule type" value="Genomic_DNA"/>
</dbReference>
<dbReference type="Gene3D" id="2.130.10.10">
    <property type="entry name" value="YVTN repeat-like/Quinoprotein amine dehydrogenase"/>
    <property type="match status" value="3"/>
</dbReference>
<dbReference type="SMART" id="SM00220">
    <property type="entry name" value="S_TKc"/>
    <property type="match status" value="1"/>
</dbReference>
<dbReference type="PANTHER" id="PTHR19879:SF9">
    <property type="entry name" value="TRANSCRIPTION INITIATION FACTOR TFIID SUBUNIT 5"/>
    <property type="match status" value="1"/>
</dbReference>
<dbReference type="InterPro" id="IPR008271">
    <property type="entry name" value="Ser/Thr_kinase_AS"/>
</dbReference>
<keyword evidence="4" id="KW-1185">Reference proteome</keyword>
<gene>
    <name evidence="3" type="ORF">ETD85_53620</name>
</gene>
<dbReference type="InterPro" id="IPR015943">
    <property type="entry name" value="WD40/YVTN_repeat-like_dom_sf"/>
</dbReference>
<dbReference type="Pfam" id="PF00069">
    <property type="entry name" value="Pkinase"/>
    <property type="match status" value="1"/>
</dbReference>
<dbReference type="InterPro" id="IPR011009">
    <property type="entry name" value="Kinase-like_dom_sf"/>
</dbReference>
<dbReference type="SMART" id="SM00320">
    <property type="entry name" value="WD40"/>
    <property type="match status" value="3"/>
</dbReference>
<dbReference type="InterPro" id="IPR000719">
    <property type="entry name" value="Prot_kinase_dom"/>
</dbReference>
<evidence type="ECO:0000256" key="1">
    <source>
        <dbReference type="PROSITE-ProRule" id="PRU00221"/>
    </source>
</evidence>
<name>A0A5S4FGF3_9ACTN</name>
<dbReference type="Pfam" id="PF00400">
    <property type="entry name" value="WD40"/>
    <property type="match status" value="1"/>
</dbReference>
<keyword evidence="1" id="KW-0853">WD repeat</keyword>
<dbReference type="InterPro" id="IPR011047">
    <property type="entry name" value="Quinoprotein_ADH-like_sf"/>
</dbReference>
<dbReference type="SUPFAM" id="SSF50993">
    <property type="entry name" value="Peptidase/esterase 'gauge' domain"/>
    <property type="match status" value="1"/>
</dbReference>
<dbReference type="InterPro" id="IPR049052">
    <property type="entry name" value="nSTAND1"/>
</dbReference>
<evidence type="ECO:0000313" key="4">
    <source>
        <dbReference type="Proteomes" id="UP000306628"/>
    </source>
</evidence>
<reference evidence="3 4" key="1">
    <citation type="submission" date="2019-05" db="EMBL/GenBank/DDBJ databases">
        <title>Draft genome sequence of Nonomuraea zeae DSM 100528.</title>
        <authorList>
            <person name="Saricaoglu S."/>
            <person name="Isik K."/>
        </authorList>
    </citation>
    <scope>NUCLEOTIDE SEQUENCE [LARGE SCALE GENOMIC DNA]</scope>
    <source>
        <strain evidence="3 4">DSM 100528</strain>
    </source>
</reference>
<dbReference type="PROSITE" id="PS50082">
    <property type="entry name" value="WD_REPEATS_2"/>
    <property type="match status" value="1"/>
</dbReference>
<evidence type="ECO:0000259" key="2">
    <source>
        <dbReference type="PROSITE" id="PS50011"/>
    </source>
</evidence>
<dbReference type="OrthoDB" id="582179at2"/>
<dbReference type="AlphaFoldDB" id="A0A5S4FGF3"/>
<organism evidence="3 4">
    <name type="scientific">Nonomuraea zeae</name>
    <dbReference type="NCBI Taxonomy" id="1642303"/>
    <lineage>
        <taxon>Bacteria</taxon>
        <taxon>Bacillati</taxon>
        <taxon>Actinomycetota</taxon>
        <taxon>Actinomycetes</taxon>
        <taxon>Streptosporangiales</taxon>
        <taxon>Streptosporangiaceae</taxon>
        <taxon>Nonomuraea</taxon>
    </lineage>
</organism>
<dbReference type="Gene3D" id="3.30.200.20">
    <property type="entry name" value="Phosphorylase Kinase, domain 1"/>
    <property type="match status" value="1"/>
</dbReference>
<dbReference type="PANTHER" id="PTHR19879">
    <property type="entry name" value="TRANSCRIPTION INITIATION FACTOR TFIID"/>
    <property type="match status" value="1"/>
</dbReference>
<sequence>MMRNSTRPSFEEETSIRMAYLMAALTSSDPHRLGRYWLAGRLGGGGQGVVYDAYDEAGERVAVKVPRFDSAESRARLAKEAAAARRVASFCTARVIEARTDVPAPYIVSEFVPGPSLRQVVAESGPYGGDRLRRLAIGVATALMAIHRAGIVHRDLKPDNIILGPDGPRVIDFGVAREAGPTTSGPLMGTPGYMAPEVLAGRGATGAADLWAWGMVVLFAAHGRDAIEPGEPMAAVTRVLGFRPSADGLPEPLGPLVTAALAQDPAGRPGAKAVLLGLLGEEEDEQPAEALLARGGTLAGELTGTAEPGLGAVAEELFAELTDAERAAVPEVFLRMIDGDALRPVGRAELPGTEAVDALLAVLTAAGLLTHGGDGYALARPGLVQAWPRLREWVAANRDGLPVHRRLADAAALWESHGRKQADLLHGSNLDRTLKWAATERRDLTLARRESEFLDAAAAQVRLRSRRRGLLAATLAVLLAVALGGLGLAEHLRRETGRQRDDALARELALRAADLRQTEPPLARLLSVAAWRLSPGSAETRGALYDSLAQPVTDAFTDPYNGTDSVYGLGHDGRRLVAVQEGVARIWDVPAHRQLRELPGVGASVRKAALSPDGRTLALQDDQGVRLWDVATGRQDGDRFGGPGDGAGELEFDATGRLLSVSEGVAAVERWWDVATRRPLTTPSGLGLDAVSADGRYGLVAGGAKDRAQLWDLRAGRRLPAGWLPLRSNLLEGEFSADGKALAVTANQPAGGSALSVRTLPDGAVLMGGESGDAVEFGFGDRFVITWAYGQDLVIRRRPGGEIVVRRRPPGPVADLRVDEEQRVLRLLSDGGSVHTLDVSMLFDPQLARGDDHGRFLLGPGARALAARQLDGLTLRDPATGRPLAPALPWTERHPALAFSSDGRRLAASDGPTVRVIEVGTGKVSAGFAVPGASGVDALAFSPDGRTLAVSPAAADFTVRPVELWDLGRRSPRLVTAVRGGAVAFRPDGRLLLTGMSPTPVDPATGARLPSGPGLGRLLGGYAFSPDGAQVVLSGPDRLSLWDGALKTQAGLFPAVPGSSVGELAWSPDGRTIATYESGARVRLWDVRARQPLGLVFDGMTDLATGNESIAFSAGGRRLYSVASDGTLRAHDLDEGHMAAAVCRRAGRSLTAQEWARHLPGIEPFGVCP</sequence>
<accession>A0A5S4FGF3</accession>
<dbReference type="Pfam" id="PF20703">
    <property type="entry name" value="nSTAND1"/>
    <property type="match status" value="1"/>
</dbReference>
<dbReference type="SUPFAM" id="SSF56112">
    <property type="entry name" value="Protein kinase-like (PK-like)"/>
    <property type="match status" value="1"/>
</dbReference>
<dbReference type="PROSITE" id="PS00108">
    <property type="entry name" value="PROTEIN_KINASE_ST"/>
    <property type="match status" value="1"/>
</dbReference>
<dbReference type="InterPro" id="IPR001680">
    <property type="entry name" value="WD40_rpt"/>
</dbReference>
<dbReference type="Gene3D" id="1.10.510.10">
    <property type="entry name" value="Transferase(Phosphotransferase) domain 1"/>
    <property type="match status" value="1"/>
</dbReference>
<protein>
    <recommendedName>
        <fullName evidence="2">Protein kinase domain-containing protein</fullName>
    </recommendedName>
</protein>
<dbReference type="GO" id="GO:0004672">
    <property type="term" value="F:protein kinase activity"/>
    <property type="evidence" value="ECO:0007669"/>
    <property type="project" value="InterPro"/>
</dbReference>
<feature type="domain" description="Protein kinase" evidence="2">
    <location>
        <begin position="36"/>
        <end position="292"/>
    </location>
</feature>